<dbReference type="CDD" id="cd13962">
    <property type="entry name" value="PT_UbiA_UBIAD1"/>
    <property type="match status" value="1"/>
</dbReference>
<dbReference type="EMBL" id="CP033896">
    <property type="protein sequence ID" value="AZA14459.1"/>
    <property type="molecule type" value="Genomic_DNA"/>
</dbReference>
<proteinExistence type="inferred from homology"/>
<evidence type="ECO:0000256" key="9">
    <source>
        <dbReference type="NCBIfam" id="TIGR00751"/>
    </source>
</evidence>
<dbReference type="GO" id="GO:0005886">
    <property type="term" value="C:plasma membrane"/>
    <property type="evidence" value="ECO:0007669"/>
    <property type="project" value="UniProtKB-SubCell"/>
</dbReference>
<evidence type="ECO:0000256" key="1">
    <source>
        <dbReference type="ARBA" id="ARBA00004141"/>
    </source>
</evidence>
<name>A0A3G6J979_9CORY</name>
<dbReference type="InterPro" id="IPR044878">
    <property type="entry name" value="UbiA_sf"/>
</dbReference>
<feature type="transmembrane region" description="Helical" evidence="8">
    <location>
        <begin position="312"/>
        <end position="330"/>
    </location>
</feature>
<feature type="transmembrane region" description="Helical" evidence="8">
    <location>
        <begin position="239"/>
        <end position="260"/>
    </location>
</feature>
<comment type="subcellular location">
    <subcellularLocation>
        <location evidence="8">Cell membrane</location>
        <topology evidence="8">Multi-pass membrane protein</topology>
    </subcellularLocation>
    <subcellularLocation>
        <location evidence="1">Membrane</location>
        <topology evidence="1">Multi-pass membrane protein</topology>
    </subcellularLocation>
</comment>
<dbReference type="GO" id="GO:0009234">
    <property type="term" value="P:menaquinone biosynthetic process"/>
    <property type="evidence" value="ECO:0007669"/>
    <property type="project" value="UniProtKB-UniRule"/>
</dbReference>
<dbReference type="PANTHER" id="PTHR13929:SF0">
    <property type="entry name" value="UBIA PRENYLTRANSFERASE DOMAIN-CONTAINING PROTEIN 1"/>
    <property type="match status" value="1"/>
</dbReference>
<feature type="transmembrane region" description="Helical" evidence="8">
    <location>
        <begin position="214"/>
        <end position="233"/>
    </location>
</feature>
<dbReference type="EC" id="2.5.1.74" evidence="8 9"/>
<evidence type="ECO:0000256" key="2">
    <source>
        <dbReference type="ARBA" id="ARBA00022428"/>
    </source>
</evidence>
<dbReference type="Pfam" id="PF01040">
    <property type="entry name" value="UbiA"/>
    <property type="match status" value="1"/>
</dbReference>
<dbReference type="HAMAP" id="MF_01937">
    <property type="entry name" value="MenA_1"/>
    <property type="match status" value="1"/>
</dbReference>
<dbReference type="InterPro" id="IPR004657">
    <property type="entry name" value="MenA"/>
</dbReference>
<dbReference type="UniPathway" id="UPA00079">
    <property type="reaction ID" value="UER00168"/>
</dbReference>
<feature type="transmembrane region" description="Helical" evidence="8">
    <location>
        <begin position="169"/>
        <end position="202"/>
    </location>
</feature>
<dbReference type="AlphaFoldDB" id="A0A3G6J979"/>
<evidence type="ECO:0000313" key="11">
    <source>
        <dbReference type="Proteomes" id="UP000269019"/>
    </source>
</evidence>
<evidence type="ECO:0000256" key="8">
    <source>
        <dbReference type="HAMAP-Rule" id="MF_01937"/>
    </source>
</evidence>
<feature type="transmembrane region" description="Helical" evidence="8">
    <location>
        <begin position="113"/>
        <end position="130"/>
    </location>
</feature>
<dbReference type="KEGG" id="ccho:CCHOA_10400"/>
<accession>A0A3G6J979</accession>
<keyword evidence="4 8" id="KW-0808">Transferase</keyword>
<evidence type="ECO:0000256" key="7">
    <source>
        <dbReference type="ARBA" id="ARBA00023136"/>
    </source>
</evidence>
<evidence type="ECO:0000313" key="10">
    <source>
        <dbReference type="EMBL" id="AZA14459.1"/>
    </source>
</evidence>
<sequence length="363" mass="36328">MELPRGVALWSCLVSFAACGLGYPSCGGRDPFGKNTLGAALFTLSGMESPQSSSTSSSAAARIATSSGGGSSASAADWWQAARPHTWPNAFAPVIAGLGAAAAITGGVDLVRAVLALVVALALIIGVNFANDYSDGIRGTDGADRTGPGRLVGSGKAAPGAVRNAAFVAFGVAGVAGFLLSAITSFWLVLIGLCCVAAAWGYTGGKNPYGYRGFGEFAVFVFFGLVAVLGTEFTQAHTLSWAGVALATTVGAMSASVNLVNNLRDIPTDAASGKITLAVRLGDARTRLLYVAFQVIAYVGVVVAASQHGVGVLAAFAALPVSFAAALPVVRGAKGKALIPVLGLTGKAMLGVAVIAAIALYLS</sequence>
<organism evidence="10 11">
    <name type="scientific">Corynebacterium choanae</name>
    <dbReference type="NCBI Taxonomy" id="1862358"/>
    <lineage>
        <taxon>Bacteria</taxon>
        <taxon>Bacillati</taxon>
        <taxon>Actinomycetota</taxon>
        <taxon>Actinomycetes</taxon>
        <taxon>Mycobacteriales</taxon>
        <taxon>Corynebacteriaceae</taxon>
        <taxon>Corynebacterium</taxon>
    </lineage>
</organism>
<reference evidence="10 11" key="1">
    <citation type="submission" date="2018-11" db="EMBL/GenBank/DDBJ databases">
        <authorList>
            <person name="Kleinhagauer T."/>
            <person name="Glaeser S.P."/>
            <person name="Spergser J."/>
            <person name="Ruckert C."/>
            <person name="Kaempfer P."/>
            <person name="Busse H.-J."/>
        </authorList>
    </citation>
    <scope>NUCLEOTIDE SEQUENCE [LARGE SCALE GENOMIC DNA]</scope>
    <source>
        <strain evidence="10 11">200CH</strain>
    </source>
</reference>
<dbReference type="GO" id="GO:0042371">
    <property type="term" value="P:vitamin K biosynthetic process"/>
    <property type="evidence" value="ECO:0007669"/>
    <property type="project" value="TreeGrafter"/>
</dbReference>
<keyword evidence="5 8" id="KW-0812">Transmembrane</keyword>
<evidence type="ECO:0000256" key="6">
    <source>
        <dbReference type="ARBA" id="ARBA00022989"/>
    </source>
</evidence>
<protein>
    <recommendedName>
        <fullName evidence="8 9">1,4-dihydroxy-2-naphthoate octaprenyltransferase</fullName>
        <shortName evidence="8">DHNA-octaprenyltransferase</shortName>
        <ecNumber evidence="8 9">2.5.1.74</ecNumber>
    </recommendedName>
</protein>
<comment type="catalytic activity">
    <reaction evidence="8">
        <text>an all-trans-polyprenyl diphosphate + 1,4-dihydroxy-2-naphthoate + H(+) = a 2-demethylmenaquinol + CO2 + diphosphate</text>
        <dbReference type="Rhea" id="RHEA:26478"/>
        <dbReference type="Rhea" id="RHEA-COMP:9563"/>
        <dbReference type="Rhea" id="RHEA-COMP:9564"/>
        <dbReference type="ChEBI" id="CHEBI:11173"/>
        <dbReference type="ChEBI" id="CHEBI:15378"/>
        <dbReference type="ChEBI" id="CHEBI:16526"/>
        <dbReference type="ChEBI" id="CHEBI:33019"/>
        <dbReference type="ChEBI" id="CHEBI:55437"/>
        <dbReference type="ChEBI" id="CHEBI:58914"/>
        <dbReference type="EC" id="2.5.1.74"/>
    </reaction>
</comment>
<dbReference type="NCBIfam" id="TIGR00751">
    <property type="entry name" value="menA"/>
    <property type="match status" value="1"/>
</dbReference>
<dbReference type="PROSITE" id="PS51257">
    <property type="entry name" value="PROKAR_LIPOPROTEIN"/>
    <property type="match status" value="1"/>
</dbReference>
<dbReference type="InterPro" id="IPR026046">
    <property type="entry name" value="UBIAD1"/>
</dbReference>
<dbReference type="InterPro" id="IPR000537">
    <property type="entry name" value="UbiA_prenyltransferase"/>
</dbReference>
<comment type="pathway">
    <text evidence="8">Quinol/quinone metabolism; menaquinone biosynthesis; menaquinol from 1,4-dihydroxy-2-naphthoate: step 1/2.</text>
</comment>
<dbReference type="Proteomes" id="UP000269019">
    <property type="component" value="Chromosome"/>
</dbReference>
<dbReference type="Gene3D" id="1.10.357.140">
    <property type="entry name" value="UbiA prenyltransferase"/>
    <property type="match status" value="1"/>
</dbReference>
<gene>
    <name evidence="8 10" type="primary">menA</name>
    <name evidence="10" type="ORF">CCHOA_10400</name>
</gene>
<keyword evidence="7 8" id="KW-0472">Membrane</keyword>
<feature type="transmembrane region" description="Helical" evidence="8">
    <location>
        <begin position="288"/>
        <end position="306"/>
    </location>
</feature>
<evidence type="ECO:0000256" key="5">
    <source>
        <dbReference type="ARBA" id="ARBA00022692"/>
    </source>
</evidence>
<keyword evidence="11" id="KW-1185">Reference proteome</keyword>
<keyword evidence="2 8" id="KW-0474">Menaquinone biosynthesis</keyword>
<dbReference type="PANTHER" id="PTHR13929">
    <property type="entry name" value="1,4-DIHYDROXY-2-NAPHTHOATE OCTAPRENYLTRANSFERASE"/>
    <property type="match status" value="1"/>
</dbReference>
<dbReference type="GO" id="GO:0046428">
    <property type="term" value="F:1,4-dihydroxy-2-naphthoate polyprenyltransferase activity"/>
    <property type="evidence" value="ECO:0007669"/>
    <property type="project" value="UniProtKB-UniRule"/>
</dbReference>
<evidence type="ECO:0000256" key="3">
    <source>
        <dbReference type="ARBA" id="ARBA00022475"/>
    </source>
</evidence>
<feature type="transmembrane region" description="Helical" evidence="8">
    <location>
        <begin position="87"/>
        <end position="106"/>
    </location>
</feature>
<comment type="function">
    <text evidence="8">Conversion of 1,4-dihydroxy-2-naphthoate (DHNA) to demethylmenaquinone (DMK).</text>
</comment>
<comment type="similarity">
    <text evidence="8">Belongs to the MenA family. Type 1 subfamily.</text>
</comment>
<evidence type="ECO:0000256" key="4">
    <source>
        <dbReference type="ARBA" id="ARBA00022679"/>
    </source>
</evidence>
<dbReference type="NCBIfam" id="NF004751">
    <property type="entry name" value="PRK06080.1-3"/>
    <property type="match status" value="1"/>
</dbReference>
<keyword evidence="6 8" id="KW-1133">Transmembrane helix</keyword>
<feature type="transmembrane region" description="Helical" evidence="8">
    <location>
        <begin position="337"/>
        <end position="362"/>
    </location>
</feature>
<keyword evidence="3 8" id="KW-1003">Cell membrane</keyword>